<proteinExistence type="predicted"/>
<feature type="non-terminal residue" evidence="7">
    <location>
        <position position="218"/>
    </location>
</feature>
<keyword evidence="3" id="KW-1134">Transmembrane beta strand</keyword>
<accession>X0Y6M7</accession>
<dbReference type="PANTHER" id="PTHR30026:SF20">
    <property type="entry name" value="OUTER MEMBRANE PROTEIN TOLC"/>
    <property type="match status" value="1"/>
</dbReference>
<dbReference type="InterPro" id="IPR051906">
    <property type="entry name" value="TolC-like"/>
</dbReference>
<dbReference type="GO" id="GO:0009279">
    <property type="term" value="C:cell outer membrane"/>
    <property type="evidence" value="ECO:0007669"/>
    <property type="project" value="UniProtKB-SubCell"/>
</dbReference>
<keyword evidence="5" id="KW-0472">Membrane</keyword>
<evidence type="ECO:0000256" key="2">
    <source>
        <dbReference type="ARBA" id="ARBA00022448"/>
    </source>
</evidence>
<dbReference type="AlphaFoldDB" id="X0Y6M7"/>
<dbReference type="GO" id="GO:0015288">
    <property type="term" value="F:porin activity"/>
    <property type="evidence" value="ECO:0007669"/>
    <property type="project" value="TreeGrafter"/>
</dbReference>
<dbReference type="SUPFAM" id="SSF56954">
    <property type="entry name" value="Outer membrane efflux proteins (OEP)"/>
    <property type="match status" value="1"/>
</dbReference>
<dbReference type="GO" id="GO:0015562">
    <property type="term" value="F:efflux transmembrane transporter activity"/>
    <property type="evidence" value="ECO:0007669"/>
    <property type="project" value="InterPro"/>
</dbReference>
<dbReference type="EMBL" id="BARS01051335">
    <property type="protein sequence ID" value="GAG44383.1"/>
    <property type="molecule type" value="Genomic_DNA"/>
</dbReference>
<evidence type="ECO:0000256" key="4">
    <source>
        <dbReference type="ARBA" id="ARBA00022692"/>
    </source>
</evidence>
<dbReference type="Gene3D" id="1.20.1600.10">
    <property type="entry name" value="Outer membrane efflux proteins (OEP)"/>
    <property type="match status" value="1"/>
</dbReference>
<dbReference type="Pfam" id="PF02321">
    <property type="entry name" value="OEP"/>
    <property type="match status" value="1"/>
</dbReference>
<evidence type="ECO:0000256" key="3">
    <source>
        <dbReference type="ARBA" id="ARBA00022452"/>
    </source>
</evidence>
<name>X0Y6M7_9ZZZZ</name>
<comment type="subcellular location">
    <subcellularLocation>
        <location evidence="1">Cell outer membrane</location>
    </subcellularLocation>
</comment>
<reference evidence="7" key="1">
    <citation type="journal article" date="2014" name="Front. Microbiol.">
        <title>High frequency of phylogenetically diverse reductive dehalogenase-homologous genes in deep subseafloor sedimentary metagenomes.</title>
        <authorList>
            <person name="Kawai M."/>
            <person name="Futagami T."/>
            <person name="Toyoda A."/>
            <person name="Takaki Y."/>
            <person name="Nishi S."/>
            <person name="Hori S."/>
            <person name="Arai W."/>
            <person name="Tsubouchi T."/>
            <person name="Morono Y."/>
            <person name="Uchiyama I."/>
            <person name="Ito T."/>
            <person name="Fujiyama A."/>
            <person name="Inagaki F."/>
            <person name="Takami H."/>
        </authorList>
    </citation>
    <scope>NUCLEOTIDE SEQUENCE</scope>
    <source>
        <strain evidence="7">Expedition CK06-06</strain>
    </source>
</reference>
<dbReference type="InterPro" id="IPR003423">
    <property type="entry name" value="OMP_efflux"/>
</dbReference>
<organism evidence="7">
    <name type="scientific">marine sediment metagenome</name>
    <dbReference type="NCBI Taxonomy" id="412755"/>
    <lineage>
        <taxon>unclassified sequences</taxon>
        <taxon>metagenomes</taxon>
        <taxon>ecological metagenomes</taxon>
    </lineage>
</organism>
<keyword evidence="2" id="KW-0813">Transport</keyword>
<evidence type="ECO:0008006" key="8">
    <source>
        <dbReference type="Google" id="ProtNLM"/>
    </source>
</evidence>
<evidence type="ECO:0000256" key="1">
    <source>
        <dbReference type="ARBA" id="ARBA00004442"/>
    </source>
</evidence>
<sequence>MMVAGLIIGIMVSAACAFAAEAPVEYTGPELTAGGAEGVRDVVPVTLSLEKAIEIAMDYNPQVAASQEGIAASSALVQQAISRLMPRLNMETSRVTPIDLPPFSFQSPDSTWETSFSLSQPLYTGGSIQAGVSAAKSFLLGSDGTYRRTRQETAFAVRGGYYAVLAAEEQVKVSRQVLDSALETLRVAKLRYEAGVAPQFDVLSAEARVARVEQGMIT</sequence>
<keyword evidence="4" id="KW-0812">Transmembrane</keyword>
<dbReference type="GO" id="GO:1990281">
    <property type="term" value="C:efflux pump complex"/>
    <property type="evidence" value="ECO:0007669"/>
    <property type="project" value="TreeGrafter"/>
</dbReference>
<gene>
    <name evidence="7" type="ORF">S01H1_76488</name>
</gene>
<keyword evidence="6" id="KW-0998">Cell outer membrane</keyword>
<evidence type="ECO:0000313" key="7">
    <source>
        <dbReference type="EMBL" id="GAG44383.1"/>
    </source>
</evidence>
<evidence type="ECO:0000256" key="5">
    <source>
        <dbReference type="ARBA" id="ARBA00023136"/>
    </source>
</evidence>
<comment type="caution">
    <text evidence="7">The sequence shown here is derived from an EMBL/GenBank/DDBJ whole genome shotgun (WGS) entry which is preliminary data.</text>
</comment>
<dbReference type="PANTHER" id="PTHR30026">
    <property type="entry name" value="OUTER MEMBRANE PROTEIN TOLC"/>
    <property type="match status" value="1"/>
</dbReference>
<protein>
    <recommendedName>
        <fullName evidence="8">Outer membrane efflux protein</fullName>
    </recommendedName>
</protein>
<evidence type="ECO:0000256" key="6">
    <source>
        <dbReference type="ARBA" id="ARBA00023237"/>
    </source>
</evidence>